<reference evidence="1 2" key="1">
    <citation type="journal article" date="2021" name="Environ. Microbiol.">
        <title>Gene family expansions and transcriptome signatures uncover fungal adaptations to wood decay.</title>
        <authorList>
            <person name="Hage H."/>
            <person name="Miyauchi S."/>
            <person name="Viragh M."/>
            <person name="Drula E."/>
            <person name="Min B."/>
            <person name="Chaduli D."/>
            <person name="Navarro D."/>
            <person name="Favel A."/>
            <person name="Norest M."/>
            <person name="Lesage-Meessen L."/>
            <person name="Balint B."/>
            <person name="Merenyi Z."/>
            <person name="de Eugenio L."/>
            <person name="Morin E."/>
            <person name="Martinez A.T."/>
            <person name="Baldrian P."/>
            <person name="Stursova M."/>
            <person name="Martinez M.J."/>
            <person name="Novotny C."/>
            <person name="Magnuson J.K."/>
            <person name="Spatafora J.W."/>
            <person name="Maurice S."/>
            <person name="Pangilinan J."/>
            <person name="Andreopoulos W."/>
            <person name="LaButti K."/>
            <person name="Hundley H."/>
            <person name="Na H."/>
            <person name="Kuo A."/>
            <person name="Barry K."/>
            <person name="Lipzen A."/>
            <person name="Henrissat B."/>
            <person name="Riley R."/>
            <person name="Ahrendt S."/>
            <person name="Nagy L.G."/>
            <person name="Grigoriev I.V."/>
            <person name="Martin F."/>
            <person name="Rosso M.N."/>
        </authorList>
    </citation>
    <scope>NUCLEOTIDE SEQUENCE [LARGE SCALE GENOMIC DNA]</scope>
    <source>
        <strain evidence="1 2">CIRM-BRFM 1785</strain>
    </source>
</reference>
<dbReference type="GeneID" id="72000524"/>
<name>A0ABQ8K204_9APHY</name>
<evidence type="ECO:0000313" key="1">
    <source>
        <dbReference type="EMBL" id="KAH9830491.1"/>
    </source>
</evidence>
<proteinExistence type="predicted"/>
<comment type="caution">
    <text evidence="1">The sequence shown here is derived from an EMBL/GenBank/DDBJ whole genome shotgun (WGS) entry which is preliminary data.</text>
</comment>
<dbReference type="RefSeq" id="XP_047773795.1">
    <property type="nucleotide sequence ID" value="XM_047919792.1"/>
</dbReference>
<gene>
    <name evidence="1" type="ORF">C8Q71DRAFT_684447</name>
</gene>
<dbReference type="Proteomes" id="UP000814176">
    <property type="component" value="Unassembled WGS sequence"/>
</dbReference>
<keyword evidence="2" id="KW-1185">Reference proteome</keyword>
<protein>
    <submittedName>
        <fullName evidence="1">Uncharacterized protein</fullName>
    </submittedName>
</protein>
<feature type="non-terminal residue" evidence="1">
    <location>
        <position position="1"/>
    </location>
</feature>
<evidence type="ECO:0000313" key="2">
    <source>
        <dbReference type="Proteomes" id="UP000814176"/>
    </source>
</evidence>
<dbReference type="EMBL" id="JADCUA010000031">
    <property type="protein sequence ID" value="KAH9830491.1"/>
    <property type="molecule type" value="Genomic_DNA"/>
</dbReference>
<sequence length="89" mass="9889">DVEELTPAEADAFEATLRDWFTQLRSLPPPSEVISGFDSDGSACWAFARHEFHKLLHDTVLDGLHEGPQEKAAVSHSKTHRIVLTHGDL</sequence>
<organism evidence="1 2">
    <name type="scientific">Rhodofomes roseus</name>
    <dbReference type="NCBI Taxonomy" id="34475"/>
    <lineage>
        <taxon>Eukaryota</taxon>
        <taxon>Fungi</taxon>
        <taxon>Dikarya</taxon>
        <taxon>Basidiomycota</taxon>
        <taxon>Agaricomycotina</taxon>
        <taxon>Agaricomycetes</taxon>
        <taxon>Polyporales</taxon>
        <taxon>Rhodofomes</taxon>
    </lineage>
</organism>
<accession>A0ABQ8K204</accession>
<feature type="non-terminal residue" evidence="1">
    <location>
        <position position="89"/>
    </location>
</feature>